<evidence type="ECO:0000313" key="4">
    <source>
        <dbReference type="Proteomes" id="UP000254337"/>
    </source>
</evidence>
<dbReference type="Pfam" id="PF00795">
    <property type="entry name" value="CN_hydrolase"/>
    <property type="match status" value="1"/>
</dbReference>
<dbReference type="RefSeq" id="WP_107195788.1">
    <property type="nucleotide sequence ID" value="NZ_CP029462.1"/>
</dbReference>
<evidence type="ECO:0000259" key="2">
    <source>
        <dbReference type="PROSITE" id="PS50263"/>
    </source>
</evidence>
<name>A0A346AY95_9FIRM</name>
<dbReference type="AlphaFoldDB" id="A0A346AY95"/>
<dbReference type="InterPro" id="IPR000132">
    <property type="entry name" value="Nitrilase/CN_hydratase_CS"/>
</dbReference>
<reference evidence="3 4" key="1">
    <citation type="submission" date="2018-05" db="EMBL/GenBank/DDBJ databases">
        <title>Complete genome sequence of Megasphaera sp. AJH120T, isolated from the ceca of a chicken.</title>
        <authorList>
            <person name="Maki J."/>
            <person name="Looft T."/>
        </authorList>
    </citation>
    <scope>NUCLEOTIDE SEQUENCE [LARGE SCALE GENOMIC DNA]</scope>
    <source>
        <strain evidence="3 4">AJH120</strain>
    </source>
</reference>
<dbReference type="KEGG" id="meg:DKB62_04215"/>
<dbReference type="Proteomes" id="UP000254337">
    <property type="component" value="Chromosome"/>
</dbReference>
<dbReference type="SUPFAM" id="SSF56317">
    <property type="entry name" value="Carbon-nitrogen hydrolase"/>
    <property type="match status" value="1"/>
</dbReference>
<dbReference type="PANTHER" id="PTHR46044:SF1">
    <property type="entry name" value="CN HYDROLASE DOMAIN-CONTAINING PROTEIN"/>
    <property type="match status" value="1"/>
</dbReference>
<accession>A0A346AY95</accession>
<proteinExistence type="inferred from homology"/>
<evidence type="ECO:0000313" key="3">
    <source>
        <dbReference type="EMBL" id="AXL20838.1"/>
    </source>
</evidence>
<dbReference type="EMBL" id="CP029462">
    <property type="protein sequence ID" value="AXL20838.1"/>
    <property type="molecule type" value="Genomic_DNA"/>
</dbReference>
<dbReference type="InterPro" id="IPR036526">
    <property type="entry name" value="C-N_Hydrolase_sf"/>
</dbReference>
<dbReference type="OrthoDB" id="9811121at2"/>
<feature type="domain" description="CN hydrolase" evidence="2">
    <location>
        <begin position="8"/>
        <end position="280"/>
    </location>
</feature>
<dbReference type="PANTHER" id="PTHR46044">
    <property type="entry name" value="NITRILASE"/>
    <property type="match status" value="1"/>
</dbReference>
<evidence type="ECO:0000256" key="1">
    <source>
        <dbReference type="ARBA" id="ARBA00008129"/>
    </source>
</evidence>
<keyword evidence="4" id="KW-1185">Reference proteome</keyword>
<gene>
    <name evidence="3" type="ORF">DKB62_04215</name>
</gene>
<dbReference type="CDD" id="cd07564">
    <property type="entry name" value="nitrilases_CHs"/>
    <property type="match status" value="1"/>
</dbReference>
<organism evidence="3 4">
    <name type="scientific">Megasphaera stantonii</name>
    <dbReference type="NCBI Taxonomy" id="2144175"/>
    <lineage>
        <taxon>Bacteria</taxon>
        <taxon>Bacillati</taxon>
        <taxon>Bacillota</taxon>
        <taxon>Negativicutes</taxon>
        <taxon>Veillonellales</taxon>
        <taxon>Veillonellaceae</taxon>
        <taxon>Megasphaera</taxon>
    </lineage>
</organism>
<sequence>MKILKKNLRVAVVQASPVMFDKDATLDKVVSQIAEAGTHGAELIVFPESLVPCYPYGLTFGFNVGSRSEDGRKDWKIYYDNSVVVPSADTDRIGKAAKEAGAYVSIGITERDSTNYSLYCTNLVFSPDGKLAAKHRKIKPTGAERYIWADSHDPDTYFPITDTPWGPMGALICWENYMPLARVALYQQGVSLYLAPNTNDNPEWQDTIRHIAIEGHCYVINADQYFTKAMYPDTLLAKDEIARLKDETCIGGSCIIDPYGHCVTEPVWNQEAIIYADLDMDAVPMSHMEFDGVGHYARPDILELTVRDGK</sequence>
<dbReference type="InterPro" id="IPR003010">
    <property type="entry name" value="C-N_Hydrolase"/>
</dbReference>
<dbReference type="PROSITE" id="PS50263">
    <property type="entry name" value="CN_HYDROLASE"/>
    <property type="match status" value="1"/>
</dbReference>
<dbReference type="Gene3D" id="3.60.110.10">
    <property type="entry name" value="Carbon-nitrogen hydrolase"/>
    <property type="match status" value="1"/>
</dbReference>
<dbReference type="GO" id="GO:0000257">
    <property type="term" value="F:nitrilase activity"/>
    <property type="evidence" value="ECO:0007669"/>
    <property type="project" value="UniProtKB-ARBA"/>
</dbReference>
<protein>
    <submittedName>
        <fullName evidence="3">Nitrilase</fullName>
    </submittedName>
</protein>
<dbReference type="InterPro" id="IPR044149">
    <property type="entry name" value="Nitrilases_CHs"/>
</dbReference>
<comment type="similarity">
    <text evidence="1">Belongs to the carbon-nitrogen hydrolase superfamily. Nitrilase family.</text>
</comment>
<dbReference type="PROSITE" id="PS00921">
    <property type="entry name" value="NITRIL_CHT_2"/>
    <property type="match status" value="1"/>
</dbReference>